<dbReference type="HOGENOM" id="CLU_007127_10_0_1"/>
<feature type="region of interest" description="Disordered" evidence="6">
    <location>
        <begin position="1"/>
        <end position="235"/>
    </location>
</feature>
<dbReference type="FunFam" id="1.20.58.340:FF:000014">
    <property type="entry name" value="CorA family metal ion transporter"/>
    <property type="match status" value="1"/>
</dbReference>
<keyword evidence="3 7" id="KW-0812">Transmembrane</keyword>
<evidence type="ECO:0000313" key="8">
    <source>
        <dbReference type="EMBL" id="KIW98357.1"/>
    </source>
</evidence>
<dbReference type="InterPro" id="IPR045863">
    <property type="entry name" value="CorA_TM1_TM2"/>
</dbReference>
<evidence type="ECO:0000256" key="7">
    <source>
        <dbReference type="SAM" id="Phobius"/>
    </source>
</evidence>
<sequence>MQSGRDVPTDDPLIEEAQETTSARPPFYQSNPGNISDDSLDSEALLDHRDQPTLRPRRDSRLAPFFAASYRSAHFPKLESGSQKRQRAQPDDSSSNASDNEDSTDRTPLIPGAAKPKTPVEAGYGLFRVKSHTSTLSSGSKQLQRKRTTGTPGHSFPKLDQGYDVNNPPSIPPSPTLEPHYGDVMVDDGNFLTRSPDSRRNLTAATKDALITIDADRDNEPNSAPPSPRLRPGGLQRHRSLTVPVEVDVCFPADEVSEAGDEYYHRTQPQEPYMSCQRRKRRVREWPNLWVLDEWSREEKEAREAGERRAKKVSEPVFVEGRLRPQKNSWHHVEEDKQYRYTYFNEEFESTIHAETISELVQPGGTFRELFIPDPPELIDSSSEEEKDLLGVGQITETPSALQSPKSATAVENYAGMPGLAETSQLKPVASGKSSDKSKNSGTATPEKKPSFSRPSKPKKYGPRPTFWLDVLCPTDQEMRVLAKTFGIHALTSEDIMMQEAREKVELFRNYYFINYRTFEQDTNSEDYLEPINMYVCVFRYGIVTFHFSQIPHPANVRRRIRQLSDYLILSADWISYAIIDDITDVYGPLITHIEEEVDTIDDLILRAFQHTNALAGEHGERKVDERKSDAGDPGISGIDMLLRIGECRKKVMSLYRLLGNKADVIKGFAKRCNEQWEVAPKSEIGLYLGDIQDHILTMTGNLSHYEMVLSRAHGNYLAQVSIHMNERQEKTADVLGKLTVLGTIVLPMNIVTGMFGGNFKVPGQDVDNLNWFWATTAGLVLFGVMCFWWCKKVYKIV</sequence>
<dbReference type="RefSeq" id="XP_016625026.1">
    <property type="nucleotide sequence ID" value="XM_016757777.1"/>
</dbReference>
<feature type="compositionally biased region" description="Polar residues" evidence="6">
    <location>
        <begin position="19"/>
        <end position="34"/>
    </location>
</feature>
<proteinExistence type="inferred from homology"/>
<name>A0A0D2GIZ3_CLAB1</name>
<evidence type="ECO:0000256" key="2">
    <source>
        <dbReference type="ARBA" id="ARBA00009765"/>
    </source>
</evidence>
<dbReference type="PANTHER" id="PTHR21535:SF51">
    <property type="entry name" value="MANGANESE RESISTANCE PROTEIN MNR2"/>
    <property type="match status" value="1"/>
</dbReference>
<evidence type="ECO:0000313" key="9">
    <source>
        <dbReference type="Proteomes" id="UP000053789"/>
    </source>
</evidence>
<feature type="transmembrane region" description="Helical" evidence="7">
    <location>
        <begin position="735"/>
        <end position="760"/>
    </location>
</feature>
<dbReference type="GeneID" id="27692945"/>
<gene>
    <name evidence="8" type="ORF">Z519_00017</name>
</gene>
<dbReference type="Gene3D" id="1.20.58.340">
    <property type="entry name" value="Magnesium transport protein CorA, transmembrane region"/>
    <property type="match status" value="2"/>
</dbReference>
<dbReference type="GO" id="GO:0015095">
    <property type="term" value="F:magnesium ion transmembrane transporter activity"/>
    <property type="evidence" value="ECO:0007669"/>
    <property type="project" value="InterPro"/>
</dbReference>
<dbReference type="SUPFAM" id="SSF143865">
    <property type="entry name" value="CorA soluble domain-like"/>
    <property type="match status" value="1"/>
</dbReference>
<evidence type="ECO:0000256" key="4">
    <source>
        <dbReference type="ARBA" id="ARBA00022989"/>
    </source>
</evidence>
<dbReference type="FunFam" id="1.20.58.340:FF:000008">
    <property type="entry name" value="CorA family metal ion transporter"/>
    <property type="match status" value="1"/>
</dbReference>
<dbReference type="InterPro" id="IPR045861">
    <property type="entry name" value="CorA_cytoplasmic_dom"/>
</dbReference>
<dbReference type="GO" id="GO:0010961">
    <property type="term" value="P:intracellular magnesium ion homeostasis"/>
    <property type="evidence" value="ECO:0007669"/>
    <property type="project" value="TreeGrafter"/>
</dbReference>
<evidence type="ECO:0000256" key="3">
    <source>
        <dbReference type="ARBA" id="ARBA00022692"/>
    </source>
</evidence>
<dbReference type="GO" id="GO:0000329">
    <property type="term" value="C:fungal-type vacuole membrane"/>
    <property type="evidence" value="ECO:0007669"/>
    <property type="project" value="TreeGrafter"/>
</dbReference>
<comment type="subcellular location">
    <subcellularLocation>
        <location evidence="1">Membrane</location>
        <topology evidence="1">Multi-pass membrane protein</topology>
    </subcellularLocation>
</comment>
<organism evidence="8 9">
    <name type="scientific">Cladophialophora bantiana (strain ATCC 10958 / CBS 173.52 / CDC B-1940 / NIH 8579)</name>
    <name type="common">Xylohypha bantiana</name>
    <dbReference type="NCBI Taxonomy" id="1442370"/>
    <lineage>
        <taxon>Eukaryota</taxon>
        <taxon>Fungi</taxon>
        <taxon>Dikarya</taxon>
        <taxon>Ascomycota</taxon>
        <taxon>Pezizomycotina</taxon>
        <taxon>Eurotiomycetes</taxon>
        <taxon>Chaetothyriomycetidae</taxon>
        <taxon>Chaetothyriales</taxon>
        <taxon>Herpotrichiellaceae</taxon>
        <taxon>Cladophialophora</taxon>
    </lineage>
</organism>
<keyword evidence="9" id="KW-1185">Reference proteome</keyword>
<feature type="transmembrane region" description="Helical" evidence="7">
    <location>
        <begin position="772"/>
        <end position="791"/>
    </location>
</feature>
<feature type="region of interest" description="Disordered" evidence="6">
    <location>
        <begin position="369"/>
        <end position="389"/>
    </location>
</feature>
<keyword evidence="5 7" id="KW-0472">Membrane</keyword>
<protein>
    <submittedName>
        <fullName evidence="8">Uncharacterized protein</fullName>
    </submittedName>
</protein>
<feature type="region of interest" description="Disordered" evidence="6">
    <location>
        <begin position="421"/>
        <end position="460"/>
    </location>
</feature>
<feature type="compositionally biased region" description="Basic and acidic residues" evidence="6">
    <location>
        <begin position="45"/>
        <end position="61"/>
    </location>
</feature>
<dbReference type="SUPFAM" id="SSF144083">
    <property type="entry name" value="Magnesium transport protein CorA, transmembrane region"/>
    <property type="match status" value="1"/>
</dbReference>
<dbReference type="VEuPathDB" id="FungiDB:Z519_00017"/>
<reference evidence="8" key="1">
    <citation type="submission" date="2015-01" db="EMBL/GenBank/DDBJ databases">
        <title>The Genome Sequence of Cladophialophora bantiana CBS 173.52.</title>
        <authorList>
            <consortium name="The Broad Institute Genomics Platform"/>
            <person name="Cuomo C."/>
            <person name="de Hoog S."/>
            <person name="Gorbushina A."/>
            <person name="Stielow B."/>
            <person name="Teixiera M."/>
            <person name="Abouelleil A."/>
            <person name="Chapman S.B."/>
            <person name="Priest M."/>
            <person name="Young S.K."/>
            <person name="Wortman J."/>
            <person name="Nusbaum C."/>
            <person name="Birren B."/>
        </authorList>
    </citation>
    <scope>NUCLEOTIDE SEQUENCE [LARGE SCALE GENOMIC DNA]</scope>
    <source>
        <strain evidence="8">CBS 173.52</strain>
    </source>
</reference>
<dbReference type="InterPro" id="IPR044089">
    <property type="entry name" value="Alr1-like"/>
</dbReference>
<evidence type="ECO:0000256" key="6">
    <source>
        <dbReference type="SAM" id="MobiDB-lite"/>
    </source>
</evidence>
<dbReference type="InterPro" id="IPR002523">
    <property type="entry name" value="MgTranspt_CorA/ZnTranspt_ZntB"/>
</dbReference>
<keyword evidence="4 7" id="KW-1133">Transmembrane helix</keyword>
<feature type="compositionally biased region" description="Polar residues" evidence="6">
    <location>
        <begin position="132"/>
        <end position="142"/>
    </location>
</feature>
<dbReference type="AlphaFoldDB" id="A0A0D2GIZ3"/>
<accession>A0A0D2GIZ3</accession>
<evidence type="ECO:0000256" key="5">
    <source>
        <dbReference type="ARBA" id="ARBA00023136"/>
    </source>
</evidence>
<dbReference type="PANTHER" id="PTHR21535">
    <property type="entry name" value="MAGNESIUM AND COBALT TRANSPORT PROTEIN/MITOCHONDRIAL IMPORT INNER MEMBRANE TRANSLOCASE SUBUNIT TIM8"/>
    <property type="match status" value="1"/>
</dbReference>
<evidence type="ECO:0000256" key="1">
    <source>
        <dbReference type="ARBA" id="ARBA00004141"/>
    </source>
</evidence>
<dbReference type="Pfam" id="PF01544">
    <property type="entry name" value="CorA"/>
    <property type="match status" value="2"/>
</dbReference>
<dbReference type="OrthoDB" id="29879at2759"/>
<comment type="similarity">
    <text evidence="2">Belongs to the CorA metal ion transporter (MIT) (TC 1.A.35) family.</text>
</comment>
<dbReference type="Proteomes" id="UP000053789">
    <property type="component" value="Unassembled WGS sequence"/>
</dbReference>
<dbReference type="EMBL" id="KN846980">
    <property type="protein sequence ID" value="KIW98357.1"/>
    <property type="molecule type" value="Genomic_DNA"/>
</dbReference>
<dbReference type="CDD" id="cd12829">
    <property type="entry name" value="Alr1p-like"/>
    <property type="match status" value="1"/>
</dbReference>
<dbReference type="Gene3D" id="3.30.460.20">
    <property type="entry name" value="CorA soluble domain-like"/>
    <property type="match status" value="1"/>
</dbReference>